<protein>
    <recommendedName>
        <fullName evidence="4">Stage III sporulation protein AH</fullName>
    </recommendedName>
</protein>
<dbReference type="RefSeq" id="WP_032116878.1">
    <property type="nucleotide sequence ID" value="NZ_JACOOO010000031.1"/>
</dbReference>
<dbReference type="Proteomes" id="UP000596929">
    <property type="component" value="Unassembled WGS sequence"/>
</dbReference>
<evidence type="ECO:0000313" key="3">
    <source>
        <dbReference type="Proteomes" id="UP000596929"/>
    </source>
</evidence>
<keyword evidence="1" id="KW-0812">Transmembrane</keyword>
<sequence>MDKFDEFLKKRTEDENKDFILPESFNLKIEETLSSLEDDKKDKWYMNKKIVSMVACFALVFLVGLRYSIFDNRLITDKSSSNEMVMDNAQRRGINESETSNYSSEPEIANYSLEDSANVNINKDEVKGLTIKSLSGEAKFKFVNEEEDIEKIIDSINNIYKSEVIDQGISEWDFLIQTSGSINHTIEVRGNLINIDNRYYEAEEDVSKIIKDVYSNLNYEEKDIKYCNVTY</sequence>
<evidence type="ECO:0000256" key="1">
    <source>
        <dbReference type="SAM" id="Phobius"/>
    </source>
</evidence>
<comment type="caution">
    <text evidence="2">The sequence shown here is derived from an EMBL/GenBank/DDBJ whole genome shotgun (WGS) entry which is preliminary data.</text>
</comment>
<gene>
    <name evidence="2" type="ORF">H8S20_13525</name>
</gene>
<accession>A0ABR7DEM7</accession>
<evidence type="ECO:0000313" key="2">
    <source>
        <dbReference type="EMBL" id="MBC5629897.1"/>
    </source>
</evidence>
<organism evidence="2 3">
    <name type="scientific">Clostridium hominis</name>
    <dbReference type="NCBI Taxonomy" id="2763036"/>
    <lineage>
        <taxon>Bacteria</taxon>
        <taxon>Bacillati</taxon>
        <taxon>Bacillota</taxon>
        <taxon>Clostridia</taxon>
        <taxon>Eubacteriales</taxon>
        <taxon>Clostridiaceae</taxon>
        <taxon>Clostridium</taxon>
    </lineage>
</organism>
<keyword evidence="1" id="KW-1133">Transmembrane helix</keyword>
<reference evidence="2 3" key="1">
    <citation type="submission" date="2020-08" db="EMBL/GenBank/DDBJ databases">
        <title>Genome public.</title>
        <authorList>
            <person name="Liu C."/>
            <person name="Sun Q."/>
        </authorList>
    </citation>
    <scope>NUCLEOTIDE SEQUENCE [LARGE SCALE GENOMIC DNA]</scope>
    <source>
        <strain evidence="2 3">NSJ-6</strain>
    </source>
</reference>
<keyword evidence="3" id="KW-1185">Reference proteome</keyword>
<keyword evidence="1" id="KW-0472">Membrane</keyword>
<name>A0ABR7DEM7_9CLOT</name>
<feature type="transmembrane region" description="Helical" evidence="1">
    <location>
        <begin position="50"/>
        <end position="69"/>
    </location>
</feature>
<evidence type="ECO:0008006" key="4">
    <source>
        <dbReference type="Google" id="ProtNLM"/>
    </source>
</evidence>
<dbReference type="EMBL" id="JACOOO010000031">
    <property type="protein sequence ID" value="MBC5629897.1"/>
    <property type="molecule type" value="Genomic_DNA"/>
</dbReference>
<proteinExistence type="predicted"/>